<evidence type="ECO:0000256" key="6">
    <source>
        <dbReference type="SAM" id="Phobius"/>
    </source>
</evidence>
<feature type="domain" description="VTT" evidence="7">
    <location>
        <begin position="44"/>
        <end position="166"/>
    </location>
</feature>
<evidence type="ECO:0000256" key="4">
    <source>
        <dbReference type="ARBA" id="ARBA00022989"/>
    </source>
</evidence>
<dbReference type="EMBL" id="UINC01190513">
    <property type="protein sequence ID" value="SVE04708.1"/>
    <property type="molecule type" value="Genomic_DNA"/>
</dbReference>
<sequence length="199" mass="21915">VNLIESIFKPDSIQNFLLHNPEYAWLAVFILAFLESMVITGSIVPSIVLFSICVYLFDQQILALYLIAPIAMSGAHLGDLGGFLVGKYSGDKVLSLTFFQKRTVLIDKATSAADRFGPLAVVIGRFTPAIRAIMPFFLGLTRLELKRFYFADLLACFAWGIALILMLKGVQALGFINTILIALVGVLSFIYISNKATKK</sequence>
<evidence type="ECO:0000313" key="8">
    <source>
        <dbReference type="EMBL" id="SVE04708.1"/>
    </source>
</evidence>
<dbReference type="InterPro" id="IPR032818">
    <property type="entry name" value="DedA-like"/>
</dbReference>
<organism evidence="8">
    <name type="scientific">marine metagenome</name>
    <dbReference type="NCBI Taxonomy" id="408172"/>
    <lineage>
        <taxon>unclassified sequences</taxon>
        <taxon>metagenomes</taxon>
        <taxon>ecological metagenomes</taxon>
    </lineage>
</organism>
<dbReference type="AlphaFoldDB" id="A0A383AC84"/>
<evidence type="ECO:0000256" key="5">
    <source>
        <dbReference type="ARBA" id="ARBA00023136"/>
    </source>
</evidence>
<name>A0A383AC84_9ZZZZ</name>
<feature type="transmembrane region" description="Helical" evidence="6">
    <location>
        <begin position="24"/>
        <end position="57"/>
    </location>
</feature>
<evidence type="ECO:0000259" key="7">
    <source>
        <dbReference type="Pfam" id="PF09335"/>
    </source>
</evidence>
<dbReference type="PANTHER" id="PTHR30353">
    <property type="entry name" value="INNER MEMBRANE PROTEIN DEDA-RELATED"/>
    <property type="match status" value="1"/>
</dbReference>
<dbReference type="Pfam" id="PF09335">
    <property type="entry name" value="VTT_dom"/>
    <property type="match status" value="1"/>
</dbReference>
<protein>
    <recommendedName>
        <fullName evidence="7">VTT domain-containing protein</fullName>
    </recommendedName>
</protein>
<keyword evidence="5 6" id="KW-0472">Membrane</keyword>
<reference evidence="8" key="1">
    <citation type="submission" date="2018-05" db="EMBL/GenBank/DDBJ databases">
        <authorList>
            <person name="Lanie J.A."/>
            <person name="Ng W.-L."/>
            <person name="Kazmierczak K.M."/>
            <person name="Andrzejewski T.M."/>
            <person name="Davidsen T.M."/>
            <person name="Wayne K.J."/>
            <person name="Tettelin H."/>
            <person name="Glass J.I."/>
            <person name="Rusch D."/>
            <person name="Podicherti R."/>
            <person name="Tsui H.-C.T."/>
            <person name="Winkler M.E."/>
        </authorList>
    </citation>
    <scope>NUCLEOTIDE SEQUENCE</scope>
</reference>
<keyword evidence="2" id="KW-1003">Cell membrane</keyword>
<proteinExistence type="predicted"/>
<accession>A0A383AC84</accession>
<dbReference type="GO" id="GO:0005886">
    <property type="term" value="C:plasma membrane"/>
    <property type="evidence" value="ECO:0007669"/>
    <property type="project" value="UniProtKB-SubCell"/>
</dbReference>
<dbReference type="PANTHER" id="PTHR30353:SF15">
    <property type="entry name" value="INNER MEMBRANE PROTEIN YABI"/>
    <property type="match status" value="1"/>
</dbReference>
<feature type="non-terminal residue" evidence="8">
    <location>
        <position position="1"/>
    </location>
</feature>
<keyword evidence="3 6" id="KW-0812">Transmembrane</keyword>
<feature type="transmembrane region" description="Helical" evidence="6">
    <location>
        <begin position="173"/>
        <end position="192"/>
    </location>
</feature>
<comment type="subcellular location">
    <subcellularLocation>
        <location evidence="1">Cell membrane</location>
        <topology evidence="1">Multi-pass membrane protein</topology>
    </subcellularLocation>
</comment>
<dbReference type="InterPro" id="IPR032816">
    <property type="entry name" value="VTT_dom"/>
</dbReference>
<evidence type="ECO:0000256" key="2">
    <source>
        <dbReference type="ARBA" id="ARBA00022475"/>
    </source>
</evidence>
<evidence type="ECO:0000256" key="3">
    <source>
        <dbReference type="ARBA" id="ARBA00022692"/>
    </source>
</evidence>
<feature type="transmembrane region" description="Helical" evidence="6">
    <location>
        <begin position="119"/>
        <end position="141"/>
    </location>
</feature>
<evidence type="ECO:0000256" key="1">
    <source>
        <dbReference type="ARBA" id="ARBA00004651"/>
    </source>
</evidence>
<feature type="transmembrane region" description="Helical" evidence="6">
    <location>
        <begin position="148"/>
        <end position="167"/>
    </location>
</feature>
<gene>
    <name evidence="8" type="ORF">METZ01_LOCUS457562</name>
</gene>
<keyword evidence="4 6" id="KW-1133">Transmembrane helix</keyword>
<feature type="transmembrane region" description="Helical" evidence="6">
    <location>
        <begin position="64"/>
        <end position="85"/>
    </location>
</feature>